<dbReference type="CDD" id="cd09076">
    <property type="entry name" value="L1-EN"/>
    <property type="match status" value="1"/>
</dbReference>
<proteinExistence type="predicted"/>
<evidence type="ECO:0000313" key="2">
    <source>
        <dbReference type="WBParaSite" id="TREG1_35720.1"/>
    </source>
</evidence>
<dbReference type="WBParaSite" id="TREG1_35720.1">
    <property type="protein sequence ID" value="TREG1_35720.1"/>
    <property type="gene ID" value="TREG1_35720"/>
</dbReference>
<reference evidence="1" key="1">
    <citation type="submission" date="2022-06" db="EMBL/GenBank/DDBJ databases">
        <authorList>
            <person name="Berger JAMES D."/>
            <person name="Berger JAMES D."/>
        </authorList>
    </citation>
    <scope>NUCLEOTIDE SEQUENCE [LARGE SCALE GENOMIC DNA]</scope>
</reference>
<dbReference type="PANTHER" id="PTHR23227">
    <property type="entry name" value="BUCENTAUR RELATED"/>
    <property type="match status" value="1"/>
</dbReference>
<dbReference type="Gene3D" id="3.60.10.10">
    <property type="entry name" value="Endonuclease/exonuclease/phosphatase"/>
    <property type="match status" value="1"/>
</dbReference>
<accession>A0AA85JP49</accession>
<dbReference type="Proteomes" id="UP000050795">
    <property type="component" value="Unassembled WGS sequence"/>
</dbReference>
<dbReference type="InterPro" id="IPR027124">
    <property type="entry name" value="Swc5/CFDP1/2"/>
</dbReference>
<dbReference type="SUPFAM" id="SSF56219">
    <property type="entry name" value="DNase I-like"/>
    <property type="match status" value="1"/>
</dbReference>
<sequence>MTQAGESLREASQPMCIHSMKAKIGMGTLNVRAMYETGKAAQVAAEMRRHGIKVLEMCESRWNGCERCQLSTGEIIIYSGHPEDKDKALMQLKPVSSRTTTAMFNSKERKVTVIQCYAPTNVSEQEKKEALYRQIQTVMDNVPNGDIRILMGDMNAKLGGDNTIRELTMGHEAFGEMNDNGELSSDFRAFTDLLIGGRVFKHKDVHKTTWISSDGNTKNQIDFISISRKWRRSLLDTRSRRGADVGSDHYLIKRTFKVKLKALRIAGDRPQCKFNTQLLKDTTTKDTFTATVRAKQETLRDITEESCVEEHWKSLKAIPNETCSTVLGRKKRQDKEWLSTDTWKLIEERRMVK</sequence>
<dbReference type="InterPro" id="IPR036691">
    <property type="entry name" value="Endo/exonu/phosph_ase_sf"/>
</dbReference>
<keyword evidence="1" id="KW-1185">Reference proteome</keyword>
<protein>
    <recommendedName>
        <fullName evidence="3">Endo/exonuclease/phosphatase domain-containing protein</fullName>
    </recommendedName>
</protein>
<dbReference type="AlphaFoldDB" id="A0AA85JP49"/>
<organism evidence="1 2">
    <name type="scientific">Trichobilharzia regenti</name>
    <name type="common">Nasal bird schistosome</name>
    <dbReference type="NCBI Taxonomy" id="157069"/>
    <lineage>
        <taxon>Eukaryota</taxon>
        <taxon>Metazoa</taxon>
        <taxon>Spiralia</taxon>
        <taxon>Lophotrochozoa</taxon>
        <taxon>Platyhelminthes</taxon>
        <taxon>Trematoda</taxon>
        <taxon>Digenea</taxon>
        <taxon>Strigeidida</taxon>
        <taxon>Schistosomatoidea</taxon>
        <taxon>Schistosomatidae</taxon>
        <taxon>Trichobilharzia</taxon>
    </lineage>
</organism>
<reference evidence="2" key="2">
    <citation type="submission" date="2023-11" db="UniProtKB">
        <authorList>
            <consortium name="WormBaseParasite"/>
        </authorList>
    </citation>
    <scope>IDENTIFICATION</scope>
</reference>
<evidence type="ECO:0000313" key="1">
    <source>
        <dbReference type="Proteomes" id="UP000050795"/>
    </source>
</evidence>
<evidence type="ECO:0008006" key="3">
    <source>
        <dbReference type="Google" id="ProtNLM"/>
    </source>
</evidence>
<name>A0AA85JP49_TRIRE</name>
<dbReference type="PANTHER" id="PTHR23227:SF67">
    <property type="entry name" value="CRANIOFACIAL DEVELOPMENT PROTEIN 2-LIKE"/>
    <property type="match status" value="1"/>
</dbReference>